<dbReference type="PANTHER" id="PTHR45947">
    <property type="entry name" value="SULFOQUINOVOSYL TRANSFERASE SQD2"/>
    <property type="match status" value="1"/>
</dbReference>
<accession>A0A2U2XFV1</accession>
<dbReference type="GO" id="GO:0071793">
    <property type="term" value="P:bacillithiol biosynthetic process"/>
    <property type="evidence" value="ECO:0007669"/>
    <property type="project" value="InterPro"/>
</dbReference>
<evidence type="ECO:0000259" key="2">
    <source>
        <dbReference type="Pfam" id="PF13439"/>
    </source>
</evidence>
<feature type="domain" description="Glycosyl transferase family 1" evidence="1">
    <location>
        <begin position="189"/>
        <end position="351"/>
    </location>
</feature>
<organism evidence="3 4">
    <name type="scientific">Brumimicrobium oceani</name>
    <dbReference type="NCBI Taxonomy" id="2100725"/>
    <lineage>
        <taxon>Bacteria</taxon>
        <taxon>Pseudomonadati</taxon>
        <taxon>Bacteroidota</taxon>
        <taxon>Flavobacteriia</taxon>
        <taxon>Flavobacteriales</taxon>
        <taxon>Crocinitomicaceae</taxon>
        <taxon>Brumimicrobium</taxon>
    </lineage>
</organism>
<dbReference type="Proteomes" id="UP000245370">
    <property type="component" value="Unassembled WGS sequence"/>
</dbReference>
<feature type="domain" description="Glycosyltransferase subfamily 4-like N-terminal" evidence="2">
    <location>
        <begin position="11"/>
        <end position="176"/>
    </location>
</feature>
<comment type="caution">
    <text evidence="3">The sequence shown here is derived from an EMBL/GenBank/DDBJ whole genome shotgun (WGS) entry which is preliminary data.</text>
</comment>
<dbReference type="InterPro" id="IPR050194">
    <property type="entry name" value="Glycosyltransferase_grp1"/>
</dbReference>
<sequence length="381" mass="42709">MKIGIVLYPTFGGSGVVATELGKALAEKGHKIHFITYSQPVRLSSFRDNIFYHEVVVSNYPLFDFQPYETELASKMVDVVENEGLDLLHVHYAIPHASAAFMAQQILKSRGVEIPFITTLHGTDITLVGKDKSFEPVITFCLNQSNAVTAVSESLKRDTYEHFDTKREIKVISNFIHDFIDDPIGQDLERRRKYANDDEKIICHVSNFRKVKRVEDVVRVFHKINQTVKSRLLLIGDGPDRHNVELLCRELGTCDRVMMVGKIRDASNLMSVADLFLLPSETESFGLAALEAMAVGVPVISSNTGGIPEVNKEGYSGHLSKVGDIEDMAINGIRILENEDTLNQFKIQAKAQAMKFSLAEILPQYEALYEEVLTKFNVVSE</sequence>
<reference evidence="3 4" key="2">
    <citation type="submission" date="2018-05" db="EMBL/GenBank/DDBJ databases">
        <authorList>
            <person name="Lanie J.A."/>
            <person name="Ng W.-L."/>
            <person name="Kazmierczak K.M."/>
            <person name="Andrzejewski T.M."/>
            <person name="Davidsen T.M."/>
            <person name="Wayne K.J."/>
            <person name="Tettelin H."/>
            <person name="Glass J.I."/>
            <person name="Rusch D."/>
            <person name="Podicherti R."/>
            <person name="Tsui H.-C.T."/>
            <person name="Winkler M.E."/>
        </authorList>
    </citation>
    <scope>NUCLEOTIDE SEQUENCE [LARGE SCALE GENOMIC DNA]</scope>
    <source>
        <strain evidence="3 4">C305</strain>
    </source>
</reference>
<dbReference type="Pfam" id="PF13439">
    <property type="entry name" value="Glyco_transf_4"/>
    <property type="match status" value="1"/>
</dbReference>
<gene>
    <name evidence="3" type="primary">bshA</name>
    <name evidence="3" type="ORF">DIT68_04820</name>
</gene>
<dbReference type="Pfam" id="PF00534">
    <property type="entry name" value="Glycos_transf_1"/>
    <property type="match status" value="1"/>
</dbReference>
<dbReference type="NCBIfam" id="TIGR03999">
    <property type="entry name" value="thiol_BshA"/>
    <property type="match status" value="1"/>
</dbReference>
<dbReference type="EMBL" id="QFRJ01000002">
    <property type="protein sequence ID" value="PWH86679.1"/>
    <property type="molecule type" value="Genomic_DNA"/>
</dbReference>
<keyword evidence="4" id="KW-1185">Reference proteome</keyword>
<evidence type="ECO:0000313" key="3">
    <source>
        <dbReference type="EMBL" id="PWH86679.1"/>
    </source>
</evidence>
<dbReference type="Gene3D" id="3.40.50.2000">
    <property type="entry name" value="Glycogen Phosphorylase B"/>
    <property type="match status" value="2"/>
</dbReference>
<evidence type="ECO:0000259" key="1">
    <source>
        <dbReference type="Pfam" id="PF00534"/>
    </source>
</evidence>
<protein>
    <submittedName>
        <fullName evidence="3">N-acetyl-alpha-D-glucosaminyl L-malate synthase BshA</fullName>
    </submittedName>
</protein>
<dbReference type="InterPro" id="IPR028098">
    <property type="entry name" value="Glyco_trans_4-like_N"/>
</dbReference>
<dbReference type="InterPro" id="IPR001296">
    <property type="entry name" value="Glyco_trans_1"/>
</dbReference>
<dbReference type="PANTHER" id="PTHR45947:SF3">
    <property type="entry name" value="SULFOQUINOVOSYL TRANSFERASE SQD2"/>
    <property type="match status" value="1"/>
</dbReference>
<dbReference type="OrthoDB" id="9810929at2"/>
<reference evidence="3 4" key="1">
    <citation type="submission" date="2018-05" db="EMBL/GenBank/DDBJ databases">
        <title>Brumimicrobium oceani sp. nov., isolated from coastal sediment.</title>
        <authorList>
            <person name="Kou Y."/>
        </authorList>
    </citation>
    <scope>NUCLEOTIDE SEQUENCE [LARGE SCALE GENOMIC DNA]</scope>
    <source>
        <strain evidence="3 4">C305</strain>
    </source>
</reference>
<dbReference type="RefSeq" id="WP_109358790.1">
    <property type="nucleotide sequence ID" value="NZ_QFRJ01000002.1"/>
</dbReference>
<dbReference type="AlphaFoldDB" id="A0A2U2XFV1"/>
<name>A0A2U2XFV1_9FLAO</name>
<evidence type="ECO:0000313" key="4">
    <source>
        <dbReference type="Proteomes" id="UP000245370"/>
    </source>
</evidence>
<dbReference type="SUPFAM" id="SSF53756">
    <property type="entry name" value="UDP-Glycosyltransferase/glycogen phosphorylase"/>
    <property type="match status" value="1"/>
</dbReference>
<dbReference type="InterPro" id="IPR023881">
    <property type="entry name" value="Thiol_BshA"/>
</dbReference>
<dbReference type="GO" id="GO:0016757">
    <property type="term" value="F:glycosyltransferase activity"/>
    <property type="evidence" value="ECO:0007669"/>
    <property type="project" value="InterPro"/>
</dbReference>
<proteinExistence type="predicted"/>